<organism evidence="1">
    <name type="scientific">bioreactor metagenome</name>
    <dbReference type="NCBI Taxonomy" id="1076179"/>
    <lineage>
        <taxon>unclassified sequences</taxon>
        <taxon>metagenomes</taxon>
        <taxon>ecological metagenomes</taxon>
    </lineage>
</organism>
<proteinExistence type="predicted"/>
<protein>
    <submittedName>
        <fullName evidence="1">Uncharacterized protein</fullName>
    </submittedName>
</protein>
<reference evidence="1" key="1">
    <citation type="submission" date="2019-08" db="EMBL/GenBank/DDBJ databases">
        <authorList>
            <person name="Kucharzyk K."/>
            <person name="Murdoch R.W."/>
            <person name="Higgins S."/>
            <person name="Loffler F."/>
        </authorList>
    </citation>
    <scope>NUCLEOTIDE SEQUENCE</scope>
</reference>
<name>A0A645D829_9ZZZZ</name>
<dbReference type="AlphaFoldDB" id="A0A645D829"/>
<evidence type="ECO:0000313" key="1">
    <source>
        <dbReference type="EMBL" id="MPM85504.1"/>
    </source>
</evidence>
<gene>
    <name evidence="1" type="ORF">SDC9_132585</name>
</gene>
<accession>A0A645D829</accession>
<comment type="caution">
    <text evidence="1">The sequence shown here is derived from an EMBL/GenBank/DDBJ whole genome shotgun (WGS) entry which is preliminary data.</text>
</comment>
<dbReference type="EMBL" id="VSSQ01033793">
    <property type="protein sequence ID" value="MPM85504.1"/>
    <property type="molecule type" value="Genomic_DNA"/>
</dbReference>
<sequence length="141" mass="14616">MGAVPFLERPSPLGGGADFVWHCVGVVLTLPVSLLCRTTDPARVSGDCDSGGGHDAAALPAHSPCGRAPTRNEAEDRATCFVAAAHAVCAELGHHEKHALDRAVSAAAADAEHTHGGALRDGSPKERLRLHADVHLQQRGV</sequence>